<dbReference type="Pfam" id="PF00172">
    <property type="entry name" value="Zn_clus"/>
    <property type="match status" value="1"/>
</dbReference>
<dbReference type="GO" id="GO:0000976">
    <property type="term" value="F:transcription cis-regulatory region binding"/>
    <property type="evidence" value="ECO:0007669"/>
    <property type="project" value="TreeGrafter"/>
</dbReference>
<dbReference type="InterPro" id="IPR001138">
    <property type="entry name" value="Zn2Cys6_DnaBD"/>
</dbReference>
<dbReference type="Proteomes" id="UP000224634">
    <property type="component" value="Unassembled WGS sequence"/>
</dbReference>
<feature type="domain" description="Zn(2)-C6 fungal-type" evidence="9">
    <location>
        <begin position="86"/>
        <end position="120"/>
    </location>
</feature>
<dbReference type="CDD" id="cd00067">
    <property type="entry name" value="GAL4"/>
    <property type="match status" value="1"/>
</dbReference>
<evidence type="ECO:0000259" key="9">
    <source>
        <dbReference type="PROSITE" id="PS50048"/>
    </source>
</evidence>
<evidence type="ECO:0000256" key="3">
    <source>
        <dbReference type="ARBA" id="ARBA00022833"/>
    </source>
</evidence>
<dbReference type="PROSITE" id="PS50048">
    <property type="entry name" value="ZN2_CY6_FUNGAL_2"/>
    <property type="match status" value="1"/>
</dbReference>
<name>A0A2B7WQM7_POLH7</name>
<keyword evidence="2" id="KW-0479">Metal-binding</keyword>
<dbReference type="PROSITE" id="PS00463">
    <property type="entry name" value="ZN2_CY6_FUNGAL_1"/>
    <property type="match status" value="1"/>
</dbReference>
<dbReference type="InterPro" id="IPR036864">
    <property type="entry name" value="Zn2-C6_fun-type_DNA-bd_sf"/>
</dbReference>
<dbReference type="PANTHER" id="PTHR31845:SF39">
    <property type="entry name" value="TRANSCRIPTION FACTOR PBCR-RELATED"/>
    <property type="match status" value="1"/>
</dbReference>
<reference evidence="10 11" key="1">
    <citation type="submission" date="2017-10" db="EMBL/GenBank/DDBJ databases">
        <title>Comparative genomics in systemic dimorphic fungi from Ajellomycetaceae.</title>
        <authorList>
            <person name="Munoz J.F."/>
            <person name="Mcewen J.G."/>
            <person name="Clay O.K."/>
            <person name="Cuomo C.A."/>
        </authorList>
    </citation>
    <scope>NUCLEOTIDE SEQUENCE [LARGE SCALE GENOMIC DNA]</scope>
    <source>
        <strain evidence="10 11">UAMH7299</strain>
    </source>
</reference>
<feature type="compositionally biased region" description="Low complexity" evidence="8">
    <location>
        <begin position="148"/>
        <end position="164"/>
    </location>
</feature>
<feature type="region of interest" description="Disordered" evidence="8">
    <location>
        <begin position="222"/>
        <end position="253"/>
    </location>
</feature>
<comment type="subcellular location">
    <subcellularLocation>
        <location evidence="1">Nucleus</location>
    </subcellularLocation>
</comment>
<organism evidence="10 11">
    <name type="scientific">Polytolypa hystricis (strain UAMH7299)</name>
    <dbReference type="NCBI Taxonomy" id="1447883"/>
    <lineage>
        <taxon>Eukaryota</taxon>
        <taxon>Fungi</taxon>
        <taxon>Dikarya</taxon>
        <taxon>Ascomycota</taxon>
        <taxon>Pezizomycotina</taxon>
        <taxon>Eurotiomycetes</taxon>
        <taxon>Eurotiomycetidae</taxon>
        <taxon>Onygenales</taxon>
        <taxon>Onygenales incertae sedis</taxon>
        <taxon>Polytolypa</taxon>
    </lineage>
</organism>
<dbReference type="GO" id="GO:0000981">
    <property type="term" value="F:DNA-binding transcription factor activity, RNA polymerase II-specific"/>
    <property type="evidence" value="ECO:0007669"/>
    <property type="project" value="InterPro"/>
</dbReference>
<dbReference type="GO" id="GO:0008270">
    <property type="term" value="F:zinc ion binding"/>
    <property type="evidence" value="ECO:0007669"/>
    <property type="project" value="InterPro"/>
</dbReference>
<dbReference type="EMBL" id="PDNA01000285">
    <property type="protein sequence ID" value="PGG98791.1"/>
    <property type="molecule type" value="Genomic_DNA"/>
</dbReference>
<dbReference type="CDD" id="cd12148">
    <property type="entry name" value="fungal_TF_MHR"/>
    <property type="match status" value="1"/>
</dbReference>
<sequence>MEADPRLRDSVHPASAIFSAPSANPQVPGSYNNDGGSKSPHASYASDSSPTDSGGGGLTNNHPAGAAAAGDVISTDPLLDLKRPRACEACRQLKVRCDPDNDHPHGWCKRCIKANRRCVVTAPTRKRQKKADSRVAELEKKIDALTASLQASRARSQPAASSQPPEEEFPTSRWLGQVTNRASSEWRRQNGASSGSPTSLAGHKRGIGGNLKANLRGSGFFPPLVSRSHSPGGELSSAGKDASSTNNGDDVSGSWPPLFASLEAATKGLRCDNEYTDVIDRGVVDTETATLAFNRYVHNMAPQFPAVVFPPGTMMSEIRRLKPVLFLAIMSISIGAFRPQLQHSLANELHRVLADRTVIRGEKSLELVQAILLTVLWYAPPDHFEELKFYQLIHMAAVMGMDIGMNRRANPKSAKSLGMWRELMGKKAFPLDNDAPETRRAWVGCYFMAVNASMSLRRPLLVRWLPYLDECLDILQNSPNSLPSDKALAHWLELVHIGEEISFQFSMDDPASNANITNPKIQYALKGFEKRLEEWRKEVPQEHLSPIMQHFHHVLNVYMHEIGMHIDHNIDDFKPPFVTDLGEDTAANLGTAAHVEALTVCLTSIHDAFNTLLSMDPKEIQCVPTINLVRTSYASVALIKLWAAARAPSSRLTHVFNADDFKVEDYLNKVIHHLKFTGESPGGRTAGKFSLVLGVLKTWFLRQRDGKSVNPSNMISTSDLLAAANARGRAATSNAADSGRLQNQASCFRHSTPERAGTNQTSLELLSEAAMGRPASGSDMQQHSHNRDPHLHPQGTNQPGDSQMDTDIRMSSASASLPASAPVMNTSGITSTLPPNESWPNYNSGSRPLFPVPPQSLPQYQDTTQAPMFSAGPILDGQQAQLDPQDFIDFPSLQLSIGADELVAFGNLLEDNFFPFPMDGSMPPWQ</sequence>
<keyword evidence="6" id="KW-0804">Transcription</keyword>
<feature type="compositionally biased region" description="Basic and acidic residues" evidence="8">
    <location>
        <begin position="1"/>
        <end position="11"/>
    </location>
</feature>
<dbReference type="FunFam" id="4.10.240.10:FF:000003">
    <property type="entry name" value="C6 transcription factor (Leu3)"/>
    <property type="match status" value="1"/>
</dbReference>
<dbReference type="SMART" id="SM00066">
    <property type="entry name" value="GAL4"/>
    <property type="match status" value="1"/>
</dbReference>
<feature type="compositionally biased region" description="Polar residues" evidence="8">
    <location>
        <begin position="794"/>
        <end position="805"/>
    </location>
</feature>
<evidence type="ECO:0000256" key="6">
    <source>
        <dbReference type="ARBA" id="ARBA00023163"/>
    </source>
</evidence>
<evidence type="ECO:0000256" key="1">
    <source>
        <dbReference type="ARBA" id="ARBA00004123"/>
    </source>
</evidence>
<keyword evidence="5" id="KW-0238">DNA-binding</keyword>
<dbReference type="Gene3D" id="4.10.240.10">
    <property type="entry name" value="Zn(2)-C6 fungal-type DNA-binding domain"/>
    <property type="match status" value="1"/>
</dbReference>
<feature type="region of interest" description="Disordered" evidence="8">
    <location>
        <begin position="772"/>
        <end position="806"/>
    </location>
</feature>
<dbReference type="PANTHER" id="PTHR31845">
    <property type="entry name" value="FINGER DOMAIN PROTEIN, PUTATIVE-RELATED"/>
    <property type="match status" value="1"/>
</dbReference>
<dbReference type="OrthoDB" id="8062037at2759"/>
<dbReference type="GO" id="GO:0001216">
    <property type="term" value="F:DNA-binding transcription activator activity"/>
    <property type="evidence" value="ECO:0007669"/>
    <property type="project" value="UniProtKB-ARBA"/>
</dbReference>
<keyword evidence="4" id="KW-0805">Transcription regulation</keyword>
<dbReference type="InterPro" id="IPR007219">
    <property type="entry name" value="XnlR_reg_dom"/>
</dbReference>
<evidence type="ECO:0000313" key="11">
    <source>
        <dbReference type="Proteomes" id="UP000224634"/>
    </source>
</evidence>
<evidence type="ECO:0000256" key="8">
    <source>
        <dbReference type="SAM" id="MobiDB-lite"/>
    </source>
</evidence>
<keyword evidence="3" id="KW-0862">Zinc</keyword>
<dbReference type="AlphaFoldDB" id="A0A2B7WQM7"/>
<gene>
    <name evidence="10" type="ORF">AJ80_09475</name>
</gene>
<feature type="compositionally biased region" description="Polar residues" evidence="8">
    <location>
        <begin position="190"/>
        <end position="199"/>
    </location>
</feature>
<proteinExistence type="predicted"/>
<dbReference type="GO" id="GO:0006351">
    <property type="term" value="P:DNA-templated transcription"/>
    <property type="evidence" value="ECO:0007669"/>
    <property type="project" value="InterPro"/>
</dbReference>
<feature type="compositionally biased region" description="Polar residues" evidence="8">
    <location>
        <begin position="21"/>
        <end position="36"/>
    </location>
</feature>
<evidence type="ECO:0000256" key="7">
    <source>
        <dbReference type="ARBA" id="ARBA00023242"/>
    </source>
</evidence>
<dbReference type="Pfam" id="PF04082">
    <property type="entry name" value="Fungal_trans"/>
    <property type="match status" value="1"/>
</dbReference>
<accession>A0A2B7WQM7</accession>
<comment type="caution">
    <text evidence="10">The sequence shown here is derived from an EMBL/GenBank/DDBJ whole genome shotgun (WGS) entry which is preliminary data.</text>
</comment>
<dbReference type="InterPro" id="IPR051089">
    <property type="entry name" value="prtT"/>
</dbReference>
<feature type="region of interest" description="Disordered" evidence="8">
    <location>
        <begin position="148"/>
        <end position="208"/>
    </location>
</feature>
<evidence type="ECO:0000256" key="4">
    <source>
        <dbReference type="ARBA" id="ARBA00023015"/>
    </source>
</evidence>
<evidence type="ECO:0000313" key="10">
    <source>
        <dbReference type="EMBL" id="PGG98791.1"/>
    </source>
</evidence>
<keyword evidence="11" id="KW-1185">Reference proteome</keyword>
<keyword evidence="7" id="KW-0539">Nucleus</keyword>
<protein>
    <recommendedName>
        <fullName evidence="9">Zn(2)-C6 fungal-type domain-containing protein</fullName>
    </recommendedName>
</protein>
<feature type="region of interest" description="Disordered" evidence="8">
    <location>
        <begin position="1"/>
        <end position="63"/>
    </location>
</feature>
<dbReference type="STRING" id="1447883.A0A2B7WQM7"/>
<dbReference type="GO" id="GO:0005634">
    <property type="term" value="C:nucleus"/>
    <property type="evidence" value="ECO:0007669"/>
    <property type="project" value="UniProtKB-SubCell"/>
</dbReference>
<evidence type="ECO:0000256" key="2">
    <source>
        <dbReference type="ARBA" id="ARBA00022723"/>
    </source>
</evidence>
<dbReference type="SUPFAM" id="SSF57701">
    <property type="entry name" value="Zn2/Cys6 DNA-binding domain"/>
    <property type="match status" value="1"/>
</dbReference>
<evidence type="ECO:0000256" key="5">
    <source>
        <dbReference type="ARBA" id="ARBA00023125"/>
    </source>
</evidence>